<evidence type="ECO:0000313" key="2">
    <source>
        <dbReference type="Proteomes" id="UP001055879"/>
    </source>
</evidence>
<organism evidence="1 2">
    <name type="scientific">Arctium lappa</name>
    <name type="common">Greater burdock</name>
    <name type="synonym">Lappa major</name>
    <dbReference type="NCBI Taxonomy" id="4217"/>
    <lineage>
        <taxon>Eukaryota</taxon>
        <taxon>Viridiplantae</taxon>
        <taxon>Streptophyta</taxon>
        <taxon>Embryophyta</taxon>
        <taxon>Tracheophyta</taxon>
        <taxon>Spermatophyta</taxon>
        <taxon>Magnoliopsida</taxon>
        <taxon>eudicotyledons</taxon>
        <taxon>Gunneridae</taxon>
        <taxon>Pentapetalae</taxon>
        <taxon>asterids</taxon>
        <taxon>campanulids</taxon>
        <taxon>Asterales</taxon>
        <taxon>Asteraceae</taxon>
        <taxon>Carduoideae</taxon>
        <taxon>Cardueae</taxon>
        <taxon>Arctiinae</taxon>
        <taxon>Arctium</taxon>
    </lineage>
</organism>
<gene>
    <name evidence="1" type="ORF">L6452_00172</name>
</gene>
<protein>
    <submittedName>
        <fullName evidence="1">Uncharacterized protein</fullName>
    </submittedName>
</protein>
<dbReference type="Proteomes" id="UP001055879">
    <property type="component" value="Linkage Group LG01"/>
</dbReference>
<dbReference type="EMBL" id="CM042047">
    <property type="protein sequence ID" value="KAI3769076.1"/>
    <property type="molecule type" value="Genomic_DNA"/>
</dbReference>
<reference evidence="2" key="1">
    <citation type="journal article" date="2022" name="Mol. Ecol. Resour.">
        <title>The genomes of chicory, endive, great burdock and yacon provide insights into Asteraceae palaeo-polyploidization history and plant inulin production.</title>
        <authorList>
            <person name="Fan W."/>
            <person name="Wang S."/>
            <person name="Wang H."/>
            <person name="Wang A."/>
            <person name="Jiang F."/>
            <person name="Liu H."/>
            <person name="Zhao H."/>
            <person name="Xu D."/>
            <person name="Zhang Y."/>
        </authorList>
    </citation>
    <scope>NUCLEOTIDE SEQUENCE [LARGE SCALE GENOMIC DNA]</scope>
    <source>
        <strain evidence="2">cv. Niubang</strain>
    </source>
</reference>
<keyword evidence="2" id="KW-1185">Reference proteome</keyword>
<name>A0ACB9FEE8_ARCLA</name>
<proteinExistence type="predicted"/>
<accession>A0ACB9FEE8</accession>
<comment type="caution">
    <text evidence="1">The sequence shown here is derived from an EMBL/GenBank/DDBJ whole genome shotgun (WGS) entry which is preliminary data.</text>
</comment>
<evidence type="ECO:0000313" key="1">
    <source>
        <dbReference type="EMBL" id="KAI3769076.1"/>
    </source>
</evidence>
<sequence>MSTISHPMIFPGVSRGTKQVRSDNEDAYFANKQMVSVKKADFVEAELECHDGGHSSAVCIKRVHHESFQNALVKFLKIPDVNIHITTTKNKLQHFMNYQNFDRKQMQNQKRNTYSKC</sequence>
<reference evidence="1 2" key="2">
    <citation type="journal article" date="2022" name="Mol. Ecol. Resour.">
        <title>The genomes of chicory, endive, great burdock and yacon provide insights into Asteraceae paleo-polyploidization history and plant inulin production.</title>
        <authorList>
            <person name="Fan W."/>
            <person name="Wang S."/>
            <person name="Wang H."/>
            <person name="Wang A."/>
            <person name="Jiang F."/>
            <person name="Liu H."/>
            <person name="Zhao H."/>
            <person name="Xu D."/>
            <person name="Zhang Y."/>
        </authorList>
    </citation>
    <scope>NUCLEOTIDE SEQUENCE [LARGE SCALE GENOMIC DNA]</scope>
    <source>
        <strain evidence="2">cv. Niubang</strain>
    </source>
</reference>